<evidence type="ECO:0000256" key="1">
    <source>
        <dbReference type="SAM" id="Coils"/>
    </source>
</evidence>
<keyword evidence="3" id="KW-1185">Reference proteome</keyword>
<keyword evidence="1" id="KW-0175">Coiled coil</keyword>
<evidence type="ECO:0000313" key="3">
    <source>
        <dbReference type="Proteomes" id="UP001596549"/>
    </source>
</evidence>
<dbReference type="Proteomes" id="UP001596549">
    <property type="component" value="Unassembled WGS sequence"/>
</dbReference>
<evidence type="ECO:0000313" key="2">
    <source>
        <dbReference type="EMBL" id="MFC7371446.1"/>
    </source>
</evidence>
<sequence length="60" mass="7102">MGQIIPFPMPLPKVTLTKEESDEYYEIKDAIENAQDEQDIVQLQTRVRALLERIEERQKN</sequence>
<accession>A0ABW2NS28</accession>
<comment type="caution">
    <text evidence="2">The sequence shown here is derived from an EMBL/GenBank/DDBJ whole genome shotgun (WGS) entry which is preliminary data.</text>
</comment>
<dbReference type="EMBL" id="JBHTCP010000013">
    <property type="protein sequence ID" value="MFC7371446.1"/>
    <property type="molecule type" value="Genomic_DNA"/>
</dbReference>
<reference evidence="3" key="1">
    <citation type="journal article" date="2019" name="Int. J. Syst. Evol. Microbiol.">
        <title>The Global Catalogue of Microorganisms (GCM) 10K type strain sequencing project: providing services to taxonomists for standard genome sequencing and annotation.</title>
        <authorList>
            <consortium name="The Broad Institute Genomics Platform"/>
            <consortium name="The Broad Institute Genome Sequencing Center for Infectious Disease"/>
            <person name="Wu L."/>
            <person name="Ma J."/>
        </authorList>
    </citation>
    <scope>NUCLEOTIDE SEQUENCE [LARGE SCALE GENOMIC DNA]</scope>
    <source>
        <strain evidence="3">NBRC 106396</strain>
    </source>
</reference>
<dbReference type="RefSeq" id="WP_379748020.1">
    <property type="nucleotide sequence ID" value="NZ_JBHTCP010000013.1"/>
</dbReference>
<gene>
    <name evidence="2" type="ORF">ACFQPF_07140</name>
</gene>
<name>A0ABW2NS28_9BACL</name>
<proteinExistence type="predicted"/>
<protein>
    <submittedName>
        <fullName evidence="2">Uncharacterized protein</fullName>
    </submittedName>
</protein>
<feature type="coiled-coil region" evidence="1">
    <location>
        <begin position="33"/>
        <end position="60"/>
    </location>
</feature>
<organism evidence="2 3">
    <name type="scientific">Fictibacillus iocasae</name>
    <dbReference type="NCBI Taxonomy" id="2715437"/>
    <lineage>
        <taxon>Bacteria</taxon>
        <taxon>Bacillati</taxon>
        <taxon>Bacillota</taxon>
        <taxon>Bacilli</taxon>
        <taxon>Bacillales</taxon>
        <taxon>Fictibacillaceae</taxon>
        <taxon>Fictibacillus</taxon>
    </lineage>
</organism>